<reference evidence="1 2" key="1">
    <citation type="submission" date="2024-01" db="EMBL/GenBank/DDBJ databases">
        <title>The genomes of 5 underutilized Papilionoideae crops provide insights into root nodulation and disease resistanc.</title>
        <authorList>
            <person name="Jiang F."/>
        </authorList>
    </citation>
    <scope>NUCLEOTIDE SEQUENCE [LARGE SCALE GENOMIC DNA]</scope>
    <source>
        <strain evidence="1">LVBAO_FW01</strain>
        <tissue evidence="1">Leaves</tissue>
    </source>
</reference>
<sequence>MVYDLPMNLRGEGVTRRIGNARPLGPHAGTIITPQHFLPIDATVDVLFHLKSQAWNVRLVLEVSHLAEAEAIREIPTSIKGRCEPLRPSLLPNGMVLVLYVIQWLGWLLQDPKVAPHHDKYVKILTNLNHSFLMFTDARSGMTGIRLGLAITNPNGVIIVETNKFVLSRLGETVAECMTLRWELCMIKS</sequence>
<accession>A0AAN9M9R7</accession>
<proteinExistence type="predicted"/>
<keyword evidence="2" id="KW-1185">Reference proteome</keyword>
<comment type="caution">
    <text evidence="1">The sequence shown here is derived from an EMBL/GenBank/DDBJ whole genome shotgun (WGS) entry which is preliminary data.</text>
</comment>
<protein>
    <submittedName>
        <fullName evidence="1">Uncharacterized protein</fullName>
    </submittedName>
</protein>
<organism evidence="1 2">
    <name type="scientific">Canavalia gladiata</name>
    <name type="common">Sword bean</name>
    <name type="synonym">Dolichos gladiatus</name>
    <dbReference type="NCBI Taxonomy" id="3824"/>
    <lineage>
        <taxon>Eukaryota</taxon>
        <taxon>Viridiplantae</taxon>
        <taxon>Streptophyta</taxon>
        <taxon>Embryophyta</taxon>
        <taxon>Tracheophyta</taxon>
        <taxon>Spermatophyta</taxon>
        <taxon>Magnoliopsida</taxon>
        <taxon>eudicotyledons</taxon>
        <taxon>Gunneridae</taxon>
        <taxon>Pentapetalae</taxon>
        <taxon>rosids</taxon>
        <taxon>fabids</taxon>
        <taxon>Fabales</taxon>
        <taxon>Fabaceae</taxon>
        <taxon>Papilionoideae</taxon>
        <taxon>50 kb inversion clade</taxon>
        <taxon>NPAAA clade</taxon>
        <taxon>indigoferoid/millettioid clade</taxon>
        <taxon>Phaseoleae</taxon>
        <taxon>Canavalia</taxon>
    </lineage>
</organism>
<dbReference type="AlphaFoldDB" id="A0AAN9M9R7"/>
<evidence type="ECO:0000313" key="2">
    <source>
        <dbReference type="Proteomes" id="UP001367508"/>
    </source>
</evidence>
<name>A0AAN9M9R7_CANGL</name>
<dbReference type="Proteomes" id="UP001367508">
    <property type="component" value="Unassembled WGS sequence"/>
</dbReference>
<evidence type="ECO:0000313" key="1">
    <source>
        <dbReference type="EMBL" id="KAK7350459.1"/>
    </source>
</evidence>
<gene>
    <name evidence="1" type="ORF">VNO77_09128</name>
</gene>
<dbReference type="EMBL" id="JAYMYQ010000002">
    <property type="protein sequence ID" value="KAK7350459.1"/>
    <property type="molecule type" value="Genomic_DNA"/>
</dbReference>